<dbReference type="PROSITE" id="PS50835">
    <property type="entry name" value="IG_LIKE"/>
    <property type="match status" value="7"/>
</dbReference>
<keyword evidence="9" id="KW-0675">Receptor</keyword>
<dbReference type="PANTHER" id="PTHR46013:SF4">
    <property type="entry name" value="B-CELL RECEPTOR CD22-RELATED"/>
    <property type="match status" value="1"/>
</dbReference>
<feature type="compositionally biased region" description="Basic and acidic residues" evidence="5">
    <location>
        <begin position="874"/>
        <end position="894"/>
    </location>
</feature>
<evidence type="ECO:0000313" key="9">
    <source>
        <dbReference type="EMBL" id="AWO96239.1"/>
    </source>
</evidence>
<keyword evidence="6" id="KW-1133">Transmembrane helix</keyword>
<dbReference type="InterPro" id="IPR036179">
    <property type="entry name" value="Ig-like_dom_sf"/>
</dbReference>
<proteinExistence type="predicted"/>
<dbReference type="InterPro" id="IPR056386">
    <property type="entry name" value="Ig_CD22"/>
</dbReference>
<accession>A0A2U9AX32</accession>
<reference evidence="9 10" key="1">
    <citation type="submission" date="2017-12" db="EMBL/GenBank/DDBJ databases">
        <title>Integrating genomic resources of turbot (Scophthalmus maximus) in depth evaluation of genetic and physical mapping variation across individuals.</title>
        <authorList>
            <person name="Martinez P."/>
        </authorList>
    </citation>
    <scope>NUCLEOTIDE SEQUENCE [LARGE SCALE GENOMIC DNA]</scope>
</reference>
<evidence type="ECO:0000256" key="5">
    <source>
        <dbReference type="SAM" id="MobiDB-lite"/>
    </source>
</evidence>
<feature type="domain" description="Ig-like" evidence="8">
    <location>
        <begin position="383"/>
        <end position="478"/>
    </location>
</feature>
<evidence type="ECO:0000259" key="8">
    <source>
        <dbReference type="PROSITE" id="PS50835"/>
    </source>
</evidence>
<feature type="region of interest" description="Disordered" evidence="5">
    <location>
        <begin position="978"/>
        <end position="1004"/>
    </location>
</feature>
<feature type="domain" description="Ig-like" evidence="8">
    <location>
        <begin position="640"/>
        <end position="719"/>
    </location>
</feature>
<dbReference type="PANTHER" id="PTHR46013">
    <property type="entry name" value="VASCULAR CELL ADHESION MOLECULE 1"/>
    <property type="match status" value="1"/>
</dbReference>
<evidence type="ECO:0000256" key="1">
    <source>
        <dbReference type="ARBA" id="ARBA00040106"/>
    </source>
</evidence>
<organism evidence="9 10">
    <name type="scientific">Scophthalmus maximus</name>
    <name type="common">Turbot</name>
    <name type="synonym">Psetta maxima</name>
    <dbReference type="NCBI Taxonomy" id="52904"/>
    <lineage>
        <taxon>Eukaryota</taxon>
        <taxon>Metazoa</taxon>
        <taxon>Chordata</taxon>
        <taxon>Craniata</taxon>
        <taxon>Vertebrata</taxon>
        <taxon>Euteleostomi</taxon>
        <taxon>Actinopterygii</taxon>
        <taxon>Neopterygii</taxon>
        <taxon>Teleostei</taxon>
        <taxon>Neoteleostei</taxon>
        <taxon>Acanthomorphata</taxon>
        <taxon>Carangaria</taxon>
        <taxon>Pleuronectiformes</taxon>
        <taxon>Pleuronectoidei</taxon>
        <taxon>Scophthalmidae</taxon>
        <taxon>Scophthalmus</taxon>
    </lineage>
</organism>
<name>A0A2U9AX32_SCOMX</name>
<dbReference type="Pfam" id="PF13895">
    <property type="entry name" value="Ig_2"/>
    <property type="match status" value="2"/>
</dbReference>
<dbReference type="CDD" id="cd00096">
    <property type="entry name" value="Ig"/>
    <property type="match status" value="2"/>
</dbReference>
<dbReference type="SUPFAM" id="SSF48726">
    <property type="entry name" value="Immunoglobulin"/>
    <property type="match status" value="7"/>
</dbReference>
<dbReference type="Gene3D" id="2.60.40.10">
    <property type="entry name" value="Immunoglobulins"/>
    <property type="match status" value="8"/>
</dbReference>
<dbReference type="EMBL" id="CP026243">
    <property type="protein sequence ID" value="AWO96239.1"/>
    <property type="molecule type" value="Genomic_DNA"/>
</dbReference>
<feature type="domain" description="Ig-like" evidence="8">
    <location>
        <begin position="205"/>
        <end position="283"/>
    </location>
</feature>
<dbReference type="SMART" id="SM00408">
    <property type="entry name" value="IGc2"/>
    <property type="match status" value="4"/>
</dbReference>
<dbReference type="InterPro" id="IPR003599">
    <property type="entry name" value="Ig_sub"/>
</dbReference>
<keyword evidence="7" id="KW-0732">Signal</keyword>
<sequence length="1004" mass="111667">MRMDAQTVCCLIFLALMKNFSTAAILPFKLEPAKLTAKEGSCIEIKCQVTGTVDDGGAYWFWMKDAQWDVIKNDYNATVIYSTNNSERPVDPDFVKRVTYIGSPSLKYNENQCPLTFEQPPAVFESRTLTLTCSTSSSCPSNLRIQDLTSLHPTHIPDTHPNEKRTSVSFVASWMDDGKVFSCQTQDNMDKHLIRNISISVEYAPKLILAEGPKDVKEGDSVTLTCSAKGNPPPSLSWFKGEQMQSSEAEWKITSIEDSQRGNYCCKAQNSLGTITSGPVDINVKYPPQAEINILSPVSAVKHGNNITVTNTIQLTLTCIVRRSNPQPRTYTWLKGGITVGNEKTYVVGRIEPKDCGSYTCTATNTVGTGSSAPIQLDVQYRPRKTSISVRGFPDYEVKVGSILTFTCNTDANPPPTTYSWQRSNNNKPADSSQWNSISANRHQHYIYSVQRGDEGCYRCSASNPLGKGNNSVLVCIQVLYPPTKQTLSMAAEVTEGQTITIDCTVESFPQSTLTLSRTPASSPLNPQSLELTRHDMHAHPINALHHTFNVTSNDAGSYICRATNSEGSSTSQQRKLVVKLTSVTWMKMTDGKDETIQQSMTFTVNSVGPSDSGLYSCAASNGIGTGKSKGAEVEVKYAPKHTDITRAAEKQEREGRSSVALSCSSRSYPPVTHYSWYKKIQGEQKDKLVSKHQNHTVYSNQPGVYYCVAKNEINQRSSDPVHLFKRDHMQILKFFFLGLIIVLFIIFLIVLVYRYKRKKTIQQETVNTQLLFGFSGWCNGVRRENRRNETLLAEPCRSRDDLSQEQSCRPRAQRHQTPPDSTPASNILSVYCTVNVPQAPTAQNPTRQQGGQTEGDSVNYASLHFRNKPTNKHEADAVYEKVSKPTKTKKNEQESLQDYENISVAHAATSPNGWNDDTDTSDGEMELNYSLNEQESLQDYENISVAHAATSPNGWNDDTDTSDGEMELNYSLVSFKANPGHRRADRDSSSSDEDKIQYSDVKI</sequence>
<feature type="transmembrane region" description="Helical" evidence="6">
    <location>
        <begin position="735"/>
        <end position="754"/>
    </location>
</feature>
<keyword evidence="6" id="KW-0812">Transmembrane</keyword>
<evidence type="ECO:0000256" key="6">
    <source>
        <dbReference type="SAM" id="Phobius"/>
    </source>
</evidence>
<dbReference type="Pfam" id="PF13927">
    <property type="entry name" value="Ig_3"/>
    <property type="match status" value="3"/>
</dbReference>
<dbReference type="InterPro" id="IPR007110">
    <property type="entry name" value="Ig-like_dom"/>
</dbReference>
<feature type="domain" description="Ig-like" evidence="8">
    <location>
        <begin position="483"/>
        <end position="578"/>
    </location>
</feature>
<comment type="function">
    <text evidence="3">Most highly expressed siglec (sialic acid-binding immunoglobulin-like lectin) on B-cells that plays a role in various aspects of B-cell biology including differentiation, antigen presentation, and trafficking to bone marrow. Binds to alpha 2,6-linked sialic acid residues of surface molecules such as CD22 itself, CD45 and IgM in a cis configuration. Can also bind to ligands on other cells as an adhesion molecule in a trans configuration. Acts as an inhibitory coreceptor on the surface of B-cells and inhibits B-cell receptor induced signaling, characterized by inhibition of the calcium mobilization and cellular activation. Mechanistically, the immunoreceptor tyrosine-based inhibitory motif domain is phosphorylated by the Src kinase LYN, which in turn leads to the recruitment of the protein tyrosine phosphatase 1/PTPN6, leading to the negative regulation of BCR signaling. If this negative signaling from is of sufficient strength, apoptosis of the B-cell can be induced.</text>
</comment>
<feature type="domain" description="Ig-like" evidence="8">
    <location>
        <begin position="288"/>
        <end position="378"/>
    </location>
</feature>
<evidence type="ECO:0000256" key="4">
    <source>
        <dbReference type="ARBA" id="ARBA00046458"/>
    </source>
</evidence>
<feature type="domain" description="Ig-like" evidence="8">
    <location>
        <begin position="583"/>
        <end position="635"/>
    </location>
</feature>
<dbReference type="AlphaFoldDB" id="A0A2U9AX32"/>
<evidence type="ECO:0000256" key="7">
    <source>
        <dbReference type="SAM" id="SignalP"/>
    </source>
</evidence>
<dbReference type="InterPro" id="IPR013783">
    <property type="entry name" value="Ig-like_fold"/>
</dbReference>
<feature type="signal peptide" evidence="7">
    <location>
        <begin position="1"/>
        <end position="23"/>
    </location>
</feature>
<dbReference type="STRING" id="52904.ENSSMAP00000007671"/>
<feature type="region of interest" description="Disordered" evidence="5">
    <location>
        <begin position="874"/>
        <end position="896"/>
    </location>
</feature>
<dbReference type="SMART" id="SM00409">
    <property type="entry name" value="IG"/>
    <property type="match status" value="6"/>
</dbReference>
<feature type="compositionally biased region" description="Basic and acidic residues" evidence="5">
    <location>
        <begin position="983"/>
        <end position="1004"/>
    </location>
</feature>
<keyword evidence="6" id="KW-0472">Membrane</keyword>
<feature type="compositionally biased region" description="Polar residues" evidence="5">
    <location>
        <begin position="816"/>
        <end position="825"/>
    </location>
</feature>
<dbReference type="Pfam" id="PF24518">
    <property type="entry name" value="Ig_CD22"/>
    <property type="match status" value="1"/>
</dbReference>
<evidence type="ECO:0000313" key="10">
    <source>
        <dbReference type="Proteomes" id="UP000246464"/>
    </source>
</evidence>
<feature type="chain" id="PRO_5016172273" description="B-cell receptor CD22" evidence="7">
    <location>
        <begin position="24"/>
        <end position="1004"/>
    </location>
</feature>
<evidence type="ECO:0000256" key="2">
    <source>
        <dbReference type="ARBA" id="ARBA00041781"/>
    </source>
</evidence>
<evidence type="ECO:0000256" key="3">
    <source>
        <dbReference type="ARBA" id="ARBA00045430"/>
    </source>
</evidence>
<dbReference type="Proteomes" id="UP000246464">
    <property type="component" value="Chromosome 1"/>
</dbReference>
<dbReference type="InterPro" id="IPR003598">
    <property type="entry name" value="Ig_sub2"/>
</dbReference>
<gene>
    <name evidence="9" type="ORF">SMAX5B_003694</name>
</gene>
<feature type="region of interest" description="Disordered" evidence="5">
    <location>
        <begin position="797"/>
        <end position="825"/>
    </location>
</feature>
<protein>
    <recommendedName>
        <fullName evidence="1">B-cell receptor CD22</fullName>
    </recommendedName>
    <alternativeName>
        <fullName evidence="2">Sialic acid-binding Ig-like lectin 2</fullName>
    </alternativeName>
</protein>
<comment type="subunit">
    <text evidence="4">Predominantly monomer of isoform CD22-beta. Also found as heterodimer of isoform CD22-beta and a shorter isoform. Interacts with PTPN6/SHP-1, LYN, SYK, PIK3R1/PIK3R2 and PLCG1 upon phosphorylation. Interacts with GRB2, INPP5D and SHC1 upon phosphorylation. May form a complex with INPP5D/SHIP, GRB2 and SHC1.</text>
</comment>
<keyword evidence="10" id="KW-1185">Reference proteome</keyword>
<feature type="domain" description="Ig-like" evidence="8">
    <location>
        <begin position="27"/>
        <end position="149"/>
    </location>
</feature>